<dbReference type="PANTHER" id="PTHR40050:SF1">
    <property type="entry name" value="INNER SPORE COAT PROTEIN H"/>
    <property type="match status" value="1"/>
</dbReference>
<dbReference type="RefSeq" id="WP_252851940.1">
    <property type="nucleotide sequence ID" value="NZ_JAMXLR010000026.1"/>
</dbReference>
<gene>
    <name evidence="2" type="ORF">NG895_07945</name>
</gene>
<feature type="domain" description="LTD" evidence="1">
    <location>
        <begin position="25"/>
        <end position="145"/>
    </location>
</feature>
<dbReference type="Proteomes" id="UP001155241">
    <property type="component" value="Unassembled WGS sequence"/>
</dbReference>
<dbReference type="Gene3D" id="2.60.120.260">
    <property type="entry name" value="Galactose-binding domain-like"/>
    <property type="match status" value="1"/>
</dbReference>
<protein>
    <submittedName>
        <fullName evidence="2">Lamin tail domain-containing protein</fullName>
    </submittedName>
</protein>
<dbReference type="Pfam" id="PF08757">
    <property type="entry name" value="CotH"/>
    <property type="match status" value="1"/>
</dbReference>
<name>A0A9X2F912_9BACT</name>
<dbReference type="PROSITE" id="PS51841">
    <property type="entry name" value="LTD"/>
    <property type="match status" value="2"/>
</dbReference>
<dbReference type="PANTHER" id="PTHR40050">
    <property type="entry name" value="INNER SPORE COAT PROTEIN H"/>
    <property type="match status" value="1"/>
</dbReference>
<proteinExistence type="predicted"/>
<dbReference type="SUPFAM" id="SSF51126">
    <property type="entry name" value="Pectin lyase-like"/>
    <property type="match status" value="1"/>
</dbReference>
<dbReference type="InterPro" id="IPR036415">
    <property type="entry name" value="Lamin_tail_dom_sf"/>
</dbReference>
<accession>A0A9X2F912</accession>
<dbReference type="InterPro" id="IPR011050">
    <property type="entry name" value="Pectin_lyase_fold/virulence"/>
</dbReference>
<feature type="domain" description="LTD" evidence="1">
    <location>
        <begin position="171"/>
        <end position="286"/>
    </location>
</feature>
<keyword evidence="3" id="KW-1185">Reference proteome</keyword>
<evidence type="ECO:0000313" key="3">
    <source>
        <dbReference type="Proteomes" id="UP001155241"/>
    </source>
</evidence>
<organism evidence="2 3">
    <name type="scientific">Aeoliella straminimaris</name>
    <dbReference type="NCBI Taxonomy" id="2954799"/>
    <lineage>
        <taxon>Bacteria</taxon>
        <taxon>Pseudomonadati</taxon>
        <taxon>Planctomycetota</taxon>
        <taxon>Planctomycetia</taxon>
        <taxon>Pirellulales</taxon>
        <taxon>Lacipirellulaceae</taxon>
        <taxon>Aeoliella</taxon>
    </lineage>
</organism>
<dbReference type="Gene3D" id="2.60.40.1260">
    <property type="entry name" value="Lamin Tail domain"/>
    <property type="match status" value="2"/>
</dbReference>
<dbReference type="InterPro" id="IPR001322">
    <property type="entry name" value="Lamin_tail_dom"/>
</dbReference>
<evidence type="ECO:0000313" key="2">
    <source>
        <dbReference type="EMBL" id="MCO6043837.1"/>
    </source>
</evidence>
<comment type="caution">
    <text evidence="2">The sequence shown here is derived from an EMBL/GenBank/DDBJ whole genome shotgun (WGS) entry which is preliminary data.</text>
</comment>
<sequence>MWIRMGKKRQRRLGHETLEERCVLSSYPVITEFMASNSTTIDDGLGGSSDWVEIYNSSNSAIDLGGWHLTDNDSNPTKWTFPTTILESQQYLLVFASNQATAGFIDPSGYRHTTFALSAGGEYLALTDPAGAVVSEFAPEYPPQSTDISYGIDDTGAAVYFTNPTPGAANDSLSALAPAVLISEIMYHPSSDLPEHEYIELYNTTGSSIDLEGWTLEGAVEYALPAVSLAAGDYLVVAADASAFASLHPAVTNVVGGWQGQLSNRGEAILLSSSNGQLVDSVTYTDQGDWADRQLGPLDYNHRGWVWSDAHDGDGSSLELVSFGLSNNSGQNWKASSTIGGTPGVANSVQDPDDNVAPLVVNVTHYPVIPSSTDLVTITAKLVDELANGVSGTLFYRTDGAPAFQALAMSDSGLGGDATSGDHVFTAQLPAMTDGTIVEFYVQAEDQAGNTRTYPSPTQPSGEQLTNLLYQVDDGFDSNDLPAAGEAPIYRLIMTEAERAELQQIGSSSSDRYSHARMNGTLVTVTPSGVDFRYRVGFRNRGQSSSSQLPNSYHVDIPRDDLWQGLEAFNLNTQYTHSQLAGLKLFQATGAIAEDSLAVEVLVNGADLSFAGSPSYGVYVQIEAADGVMIGNHYPDDDGGNFYKAVRSPSGSARADFRDLGDDPAEYAIYYEKQTNVSEADYSDIMELVQVLNYEPDETFYDRLSQIVDVDQWLNYFATFAILGSQETSLATGVGDDYLMYRGENDPRFQLIPHDFDTILGRGDTTGSPTGSIYRAANLPLVSRILLHPQILPAYHARLQELLTTTFSKASFDLLLDSLLTSFTPADQIAGMKSFMDARRDHILDLVTQSLTAESSLVVQGGLPRTTQDNVALLGTAPLVGTQSVTANGIVTDYDVESGQWSVGESTGAVINLMTTGHIWHYLSPELAPTTSPGSDWRADNLHWPDSGPSELGFGDTQATDVPYVDTDPNQSGTQKNITTYFQTTFDVTDAAEYTSLTMELLRDDGAVVYLNGTEIVRSNMPGGFITSTTPASGNVAGGQEATFFEYSIDPTLLVEGENVLAVEIHQDDNGSSDISLDVHLLGVLGNPSSAGGVPLVPGVNRIEVNSYDGQQGTGRLLGTTWVDVWYDNAAGQNVSGVIDDTQHWTAADGPYVVTGDLTITGAGVLTIDPGVTVFFNNATGLTVTNGGQLVAEGTADAHIRFAPNPALGGLPWDGLNFTDTQADNRLTYVDQQGGGATNQAVFIDHGRLTIDHTTWLDVNVQILDLEHPTLTVSNSMIPGISGNETVHLFGLDQGEQLVFENNVFGMNTSGDDVIDLGHDTLTPATIVFRGNTFLGGFDDGVDTDGFPVLLENNVFSNFHLNTSRPTTSNAVSSGYMSVGGQTISSQLTLIGNVFFDNDHHLLLKDLSFATLTNNTMVGATYGAIHLEEPGGTSVLGPGRGVDIDGVLFWDNPLVLEGVTAGTELTVDHSIVPSQWASYGVGNLSDDPLLSNPAVGDLSLSQGSPAIDAGPNGSDIGALQLPDYLPASAANLRLTEIHFDPLPGDKLAGEIGGTGRSFEFIELANLGMETIDLSNVAFDKGVEFTFPWLTSLAPGETVVVVDNTDLFVSRYGDDIRIVGEYSGNLSGNGERLRLRDAADNLIAEVTYGVNSPWPDVSGGYSLEVINPLGDPDLPTNWLASATMGGTPGSFTPVPALPGDYDRSGTVDTLDYQLWKEQFGQQMTPGLGADGNLDGLVSLADYAVWRNHLGATTTPAIQAITGASSDSLEPVVVGSASSAVPGKSSEAEELTIDTEVSSTGALPSRGFYASPLRRHDSEHGSRADALDEVFADFPLVHDTMLLLRRADQAQELPSSHLQHSRQRLPSELDTIKPDESLTLAAFGHRQLRSKLRP</sequence>
<reference evidence="2" key="1">
    <citation type="submission" date="2022-06" db="EMBL/GenBank/DDBJ databases">
        <title>Aeoliella straminimaris, a novel planctomycete from sediments.</title>
        <authorList>
            <person name="Vitorino I.R."/>
            <person name="Lage O.M."/>
        </authorList>
    </citation>
    <scope>NUCLEOTIDE SEQUENCE</scope>
    <source>
        <strain evidence="2">ICT_H6.2</strain>
    </source>
</reference>
<dbReference type="InterPro" id="IPR014867">
    <property type="entry name" value="Spore_coat_CotH_CotH2/3/7"/>
</dbReference>
<dbReference type="SUPFAM" id="SSF74853">
    <property type="entry name" value="Lamin A/C globular tail domain"/>
    <property type="match status" value="3"/>
</dbReference>
<dbReference type="EMBL" id="JAMXLR010000026">
    <property type="protein sequence ID" value="MCO6043837.1"/>
    <property type="molecule type" value="Genomic_DNA"/>
</dbReference>
<dbReference type="Pfam" id="PF00932">
    <property type="entry name" value="LTD"/>
    <property type="match status" value="3"/>
</dbReference>
<evidence type="ECO:0000259" key="1">
    <source>
        <dbReference type="PROSITE" id="PS51841"/>
    </source>
</evidence>